<organism evidence="1">
    <name type="scientific">Pyricularia oryzae (strain Y34)</name>
    <name type="common">Rice blast fungus</name>
    <name type="synonym">Magnaporthe oryzae</name>
    <dbReference type="NCBI Taxonomy" id="1143189"/>
    <lineage>
        <taxon>Eukaryota</taxon>
        <taxon>Fungi</taxon>
        <taxon>Dikarya</taxon>
        <taxon>Ascomycota</taxon>
        <taxon>Pezizomycotina</taxon>
        <taxon>Sordariomycetes</taxon>
        <taxon>Sordariomycetidae</taxon>
        <taxon>Magnaporthales</taxon>
        <taxon>Pyriculariaceae</taxon>
        <taxon>Pyricularia</taxon>
    </lineage>
</organism>
<feature type="non-terminal residue" evidence="1">
    <location>
        <position position="1"/>
    </location>
</feature>
<dbReference type="InterPro" id="IPR005593">
    <property type="entry name" value="Xul5P/Fru6P_PKetolase"/>
</dbReference>
<dbReference type="Pfam" id="PF03894">
    <property type="entry name" value="XFP"/>
    <property type="match status" value="1"/>
</dbReference>
<protein>
    <submittedName>
        <fullName evidence="1">Uncharacterized protein</fullName>
    </submittedName>
</protein>
<reference evidence="1" key="1">
    <citation type="journal article" date="2012" name="PLoS Genet.">
        <title>Comparative analysis of the genomes of two field isolates of the rice blast fungus Magnaporthe oryzae.</title>
        <authorList>
            <person name="Xue M."/>
            <person name="Yang J."/>
            <person name="Li Z."/>
            <person name="Hu S."/>
            <person name="Yao N."/>
            <person name="Dean R.A."/>
            <person name="Zhao W."/>
            <person name="Shen M."/>
            <person name="Zhang H."/>
            <person name="Li C."/>
            <person name="Liu L."/>
            <person name="Cao L."/>
            <person name="Xu X."/>
            <person name="Xing Y."/>
            <person name="Hsiang T."/>
            <person name="Zhang Z."/>
            <person name="Xu J.R."/>
            <person name="Peng Y.L."/>
        </authorList>
    </citation>
    <scope>NUCLEOTIDE SEQUENCE</scope>
    <source>
        <strain evidence="1">Y34</strain>
    </source>
</reference>
<dbReference type="AlphaFoldDB" id="A0AA97P6K1"/>
<dbReference type="EMBL" id="JH793253">
    <property type="protein sequence ID" value="ELQ42911.1"/>
    <property type="molecule type" value="Genomic_DNA"/>
</dbReference>
<dbReference type="GO" id="GO:0005975">
    <property type="term" value="P:carbohydrate metabolic process"/>
    <property type="evidence" value="ECO:0007669"/>
    <property type="project" value="InterPro"/>
</dbReference>
<dbReference type="GO" id="GO:0016832">
    <property type="term" value="F:aldehyde-lyase activity"/>
    <property type="evidence" value="ECO:0007669"/>
    <property type="project" value="InterPro"/>
</dbReference>
<evidence type="ECO:0000313" key="1">
    <source>
        <dbReference type="EMBL" id="ELQ42911.1"/>
    </source>
</evidence>
<sequence>LLKRVVQVENVREMHPVATYRLEHRRTEDGGNVAAVARGTPRPSRAGFLDAVVQASPKRVRLSSPDELESNKHRAILDHKQDNYPFGSHLVASPLLGSFALPKPAHDVPASLAYPGLELLCLREPGGVSGSVGRLFWIRSCGLAPNVSLDRSRWAPLGRWLGCPWPASSWSARATCSACPRILSAVAATLAIQGGSPRISKSNTY</sequence>
<proteinExistence type="predicted"/>
<gene>
    <name evidence="1" type="ORF">OOU_Y34scaffold00185g1</name>
</gene>
<accession>A0AA97P6K1</accession>
<dbReference type="Proteomes" id="UP000011086">
    <property type="component" value="Unassembled WGS sequence"/>
</dbReference>
<name>A0AA97P6K1_PYRO3</name>